<proteinExistence type="inferred from homology"/>
<evidence type="ECO:0000256" key="3">
    <source>
        <dbReference type="ARBA" id="ARBA00022670"/>
    </source>
</evidence>
<feature type="domain" description="Peptidase M13 C-terminal" evidence="9">
    <location>
        <begin position="592"/>
        <end position="794"/>
    </location>
</feature>
<evidence type="ECO:0000259" key="10">
    <source>
        <dbReference type="Pfam" id="PF05649"/>
    </source>
</evidence>
<feature type="domain" description="Peptidase M13 N-terminal" evidence="10">
    <location>
        <begin position="129"/>
        <end position="475"/>
    </location>
</feature>
<evidence type="ECO:0000256" key="5">
    <source>
        <dbReference type="ARBA" id="ARBA00022801"/>
    </source>
</evidence>
<dbReference type="PROSITE" id="PS51885">
    <property type="entry name" value="NEPRILYSIN"/>
    <property type="match status" value="1"/>
</dbReference>
<evidence type="ECO:0000256" key="6">
    <source>
        <dbReference type="ARBA" id="ARBA00022833"/>
    </source>
</evidence>
<dbReference type="GO" id="GO:0004222">
    <property type="term" value="F:metalloendopeptidase activity"/>
    <property type="evidence" value="ECO:0007669"/>
    <property type="project" value="InterPro"/>
</dbReference>
<keyword evidence="8" id="KW-1133">Transmembrane helix</keyword>
<protein>
    <submittedName>
        <fullName evidence="11">Gluzincin</fullName>
    </submittedName>
</protein>
<keyword evidence="8" id="KW-0812">Transmembrane</keyword>
<sequence length="807" mass="93367">MNPYSGDTTSLRDTTLEMRDTTGSTTYSKVASSSKYSTTAKTTGLTTSALRESGTGGTTDTKGQSSGTSYWWFVVGAVPVATFLLVTIPIAAFLKSFVGFDRVRLCESRACREAAQFYEAIIERGRTDPCEDFYSHVCRKWSHNARIPPYARKFSFDDWIVSDIEKTLFAEIEASITEQGQIMNQMTHIPVRKFEAIFAACQNAERNSSMDDIKKMPRILGLEHFPSLDPEGDPKISVIAAKLAKNFGLFPLVKVQMRVDPDDYSKVIIYLDEPETTALPKFILSTTESSNWLRQSVCDAMLSVYGIVPTNDQWDTLCDNIQAFDIELIKRLRYAEGHRTGVYYDKKVLKLKDLDNSFYWNWMTFLKTVFEGSPTSIGPQTKILVGNVKYVSGLARFLQKQSKDVIYNYLGYRVLLRLGLLYRTHEKHVKTLFYRYHLGYKTEPERWRLCLRYAEKSMPTAASWIYHMWIKKKFGLKGDKLWIKFFNVYRKIYESVDYSYAYSYLTTADARVEAYRKLKDVRLQLFFINATMTDPLLKLYGGQETKINVNAPVPGIYQMTKHYWNNYFSIGKNGRELDIAYTGSIFDIYSTYHYDLNSLYISHGAFHGPMYARDHRLILDLVKSGYRIGRNLLKAIDERGGYIDSEHAREDWMGYYTRQRLMANKQCVFKQYTSKRVPESRLKLNANATIDEDMIDVAIVTPLLRFFRKLIYEKAYPFPDYRLQGLHHVSSDQLFFYSLAESFCEKTTREAVDELINNGTFSPNKFRINNPLRNSQHFTKAFACPDTSQMNAGRESCDFWSTFRKDF</sequence>
<dbReference type="GO" id="GO:0005886">
    <property type="term" value="C:plasma membrane"/>
    <property type="evidence" value="ECO:0007669"/>
    <property type="project" value="TreeGrafter"/>
</dbReference>
<evidence type="ECO:0000256" key="4">
    <source>
        <dbReference type="ARBA" id="ARBA00022723"/>
    </source>
</evidence>
<dbReference type="Pfam" id="PF05649">
    <property type="entry name" value="Peptidase_M13_N"/>
    <property type="match status" value="1"/>
</dbReference>
<evidence type="ECO:0000256" key="8">
    <source>
        <dbReference type="SAM" id="Phobius"/>
    </source>
</evidence>
<dbReference type="InterPro" id="IPR000718">
    <property type="entry name" value="Peptidase_M13"/>
</dbReference>
<comment type="similarity">
    <text evidence="2">Belongs to the peptidase M13 family.</text>
</comment>
<dbReference type="SUPFAM" id="SSF55486">
    <property type="entry name" value="Metalloproteases ('zincins'), catalytic domain"/>
    <property type="match status" value="1"/>
</dbReference>
<keyword evidence="8" id="KW-0472">Membrane</keyword>
<dbReference type="PANTHER" id="PTHR11733:SF241">
    <property type="entry name" value="GH26575P-RELATED"/>
    <property type="match status" value="1"/>
</dbReference>
<accession>A0A131YJJ1</accession>
<keyword evidence="4" id="KW-0479">Metal-binding</keyword>
<evidence type="ECO:0000313" key="11">
    <source>
        <dbReference type="EMBL" id="JAP78738.1"/>
    </source>
</evidence>
<organism evidence="11">
    <name type="scientific">Rhipicephalus appendiculatus</name>
    <name type="common">Brown ear tick</name>
    <dbReference type="NCBI Taxonomy" id="34631"/>
    <lineage>
        <taxon>Eukaryota</taxon>
        <taxon>Metazoa</taxon>
        <taxon>Ecdysozoa</taxon>
        <taxon>Arthropoda</taxon>
        <taxon>Chelicerata</taxon>
        <taxon>Arachnida</taxon>
        <taxon>Acari</taxon>
        <taxon>Parasitiformes</taxon>
        <taxon>Ixodida</taxon>
        <taxon>Ixodoidea</taxon>
        <taxon>Ixodidae</taxon>
        <taxon>Rhipicephalinae</taxon>
        <taxon>Rhipicephalus</taxon>
        <taxon>Rhipicephalus</taxon>
    </lineage>
</organism>
<dbReference type="Gene3D" id="1.10.1380.10">
    <property type="entry name" value="Neutral endopeptidase , domain2"/>
    <property type="match status" value="1"/>
</dbReference>
<keyword evidence="3" id="KW-0645">Protease</keyword>
<dbReference type="Pfam" id="PF01431">
    <property type="entry name" value="Peptidase_M13"/>
    <property type="match status" value="1"/>
</dbReference>
<dbReference type="InterPro" id="IPR042089">
    <property type="entry name" value="Peptidase_M13_dom_2"/>
</dbReference>
<dbReference type="PANTHER" id="PTHR11733">
    <property type="entry name" value="ZINC METALLOPROTEASE FAMILY M13 NEPRILYSIN-RELATED"/>
    <property type="match status" value="1"/>
</dbReference>
<dbReference type="Gene3D" id="3.40.390.10">
    <property type="entry name" value="Collagenase (Catalytic Domain)"/>
    <property type="match status" value="1"/>
</dbReference>
<comment type="cofactor">
    <cofactor evidence="1">
        <name>Zn(2+)</name>
        <dbReference type="ChEBI" id="CHEBI:29105"/>
    </cofactor>
</comment>
<dbReference type="GO" id="GO:0016485">
    <property type="term" value="P:protein processing"/>
    <property type="evidence" value="ECO:0007669"/>
    <property type="project" value="TreeGrafter"/>
</dbReference>
<reference evidence="11" key="1">
    <citation type="journal article" date="2016" name="Ticks Tick Borne Dis.">
        <title>De novo assembly and annotation of the salivary gland transcriptome of Rhipicephalus appendiculatus male and female ticks during blood feeding.</title>
        <authorList>
            <person name="de Castro M.H."/>
            <person name="de Klerk D."/>
            <person name="Pienaar R."/>
            <person name="Latif A.A."/>
            <person name="Rees D.J."/>
            <person name="Mans B.J."/>
        </authorList>
    </citation>
    <scope>NUCLEOTIDE SEQUENCE</scope>
    <source>
        <tissue evidence="11">Salivary glands</tissue>
    </source>
</reference>
<evidence type="ECO:0000256" key="1">
    <source>
        <dbReference type="ARBA" id="ARBA00001947"/>
    </source>
</evidence>
<dbReference type="InterPro" id="IPR024079">
    <property type="entry name" value="MetalloPept_cat_dom_sf"/>
</dbReference>
<name>A0A131YJJ1_RHIAP</name>
<dbReference type="EMBL" id="GEDV01009819">
    <property type="protein sequence ID" value="JAP78738.1"/>
    <property type="molecule type" value="Transcribed_RNA"/>
</dbReference>
<evidence type="ECO:0000259" key="9">
    <source>
        <dbReference type="Pfam" id="PF01431"/>
    </source>
</evidence>
<keyword evidence="5" id="KW-0378">Hydrolase</keyword>
<evidence type="ECO:0000256" key="2">
    <source>
        <dbReference type="ARBA" id="ARBA00007357"/>
    </source>
</evidence>
<keyword evidence="7" id="KW-0482">Metalloprotease</keyword>
<evidence type="ECO:0000256" key="7">
    <source>
        <dbReference type="ARBA" id="ARBA00023049"/>
    </source>
</evidence>
<dbReference type="AlphaFoldDB" id="A0A131YJJ1"/>
<dbReference type="InterPro" id="IPR008753">
    <property type="entry name" value="Peptidase_M13_N"/>
</dbReference>
<dbReference type="GO" id="GO:0046872">
    <property type="term" value="F:metal ion binding"/>
    <property type="evidence" value="ECO:0007669"/>
    <property type="project" value="UniProtKB-KW"/>
</dbReference>
<keyword evidence="6" id="KW-0862">Zinc</keyword>
<feature type="transmembrane region" description="Helical" evidence="8">
    <location>
        <begin position="70"/>
        <end position="94"/>
    </location>
</feature>
<dbReference type="InterPro" id="IPR018497">
    <property type="entry name" value="Peptidase_M13_C"/>
</dbReference>